<evidence type="ECO:0000259" key="1">
    <source>
        <dbReference type="Pfam" id="PF18818"/>
    </source>
</evidence>
<evidence type="ECO:0000313" key="2">
    <source>
        <dbReference type="EMBL" id="PZP53408.1"/>
    </source>
</evidence>
<feature type="domain" description="Polyvalent protein metallopeptidase" evidence="1">
    <location>
        <begin position="1"/>
        <end position="56"/>
    </location>
</feature>
<dbReference type="InterPro" id="IPR041459">
    <property type="entry name" value="MPTase-PolyVal"/>
</dbReference>
<dbReference type="Pfam" id="PF18818">
    <property type="entry name" value="MPTase-PolyVal"/>
    <property type="match status" value="1"/>
</dbReference>
<dbReference type="AlphaFoldDB" id="A0A2W5FDG3"/>
<feature type="non-terminal residue" evidence="2">
    <location>
        <position position="1"/>
    </location>
</feature>
<gene>
    <name evidence="2" type="ORF">DI586_11070</name>
</gene>
<protein>
    <submittedName>
        <fullName evidence="2">Antirestriction protein</fullName>
    </submittedName>
</protein>
<organism evidence="2 3">
    <name type="scientific">Micavibrio aeruginosavorus</name>
    <dbReference type="NCBI Taxonomy" id="349221"/>
    <lineage>
        <taxon>Bacteria</taxon>
        <taxon>Pseudomonadati</taxon>
        <taxon>Bdellovibrionota</taxon>
        <taxon>Bdellovibrionia</taxon>
        <taxon>Bdellovibrionales</taxon>
        <taxon>Pseudobdellovibrionaceae</taxon>
        <taxon>Micavibrio</taxon>
    </lineage>
</organism>
<proteinExistence type="predicted"/>
<dbReference type="EMBL" id="QFOT01000182">
    <property type="protein sequence ID" value="PZP53408.1"/>
    <property type="molecule type" value="Genomic_DNA"/>
</dbReference>
<sequence>DENYAFEELVAEICAAMLCASAGVTSSPRPDHAKYIENWLKALKNDKRFIFSASAQAQKAADYIFGASQPTALAA</sequence>
<comment type="caution">
    <text evidence="2">The sequence shown here is derived from an EMBL/GenBank/DDBJ whole genome shotgun (WGS) entry which is preliminary data.</text>
</comment>
<name>A0A2W5FDG3_9BACT</name>
<dbReference type="Proteomes" id="UP000249739">
    <property type="component" value="Unassembled WGS sequence"/>
</dbReference>
<evidence type="ECO:0000313" key="3">
    <source>
        <dbReference type="Proteomes" id="UP000249739"/>
    </source>
</evidence>
<accession>A0A2W5FDG3</accession>
<reference evidence="2 3" key="1">
    <citation type="submission" date="2017-08" db="EMBL/GenBank/DDBJ databases">
        <title>Infants hospitalized years apart are colonized by the same room-sourced microbial strains.</title>
        <authorList>
            <person name="Brooks B."/>
            <person name="Olm M.R."/>
            <person name="Firek B.A."/>
            <person name="Baker R."/>
            <person name="Thomas B.C."/>
            <person name="Morowitz M.J."/>
            <person name="Banfield J.F."/>
        </authorList>
    </citation>
    <scope>NUCLEOTIDE SEQUENCE [LARGE SCALE GENOMIC DNA]</scope>
    <source>
        <strain evidence="2">S2_006_000_R2_64</strain>
    </source>
</reference>